<feature type="compositionally biased region" description="Polar residues" evidence="1">
    <location>
        <begin position="1"/>
        <end position="10"/>
    </location>
</feature>
<reference evidence="3" key="1">
    <citation type="submission" date="2013-06" db="EMBL/GenBank/DDBJ databases">
        <authorList>
            <person name="Zhao Q."/>
        </authorList>
    </citation>
    <scope>NUCLEOTIDE SEQUENCE</scope>
    <source>
        <strain evidence="3">cv. W1943</strain>
    </source>
</reference>
<evidence type="ECO:0000313" key="2">
    <source>
        <dbReference type="EnsemblPlants" id="ORUFI05G18950.1"/>
    </source>
</evidence>
<accession>A0A0E0PMY5</accession>
<organism evidence="2 3">
    <name type="scientific">Oryza rufipogon</name>
    <name type="common">Brownbeard rice</name>
    <name type="synonym">Asian wild rice</name>
    <dbReference type="NCBI Taxonomy" id="4529"/>
    <lineage>
        <taxon>Eukaryota</taxon>
        <taxon>Viridiplantae</taxon>
        <taxon>Streptophyta</taxon>
        <taxon>Embryophyta</taxon>
        <taxon>Tracheophyta</taxon>
        <taxon>Spermatophyta</taxon>
        <taxon>Magnoliopsida</taxon>
        <taxon>Liliopsida</taxon>
        <taxon>Poales</taxon>
        <taxon>Poaceae</taxon>
        <taxon>BOP clade</taxon>
        <taxon>Oryzoideae</taxon>
        <taxon>Oryzeae</taxon>
        <taxon>Oryzinae</taxon>
        <taxon>Oryza</taxon>
    </lineage>
</organism>
<reference evidence="2" key="2">
    <citation type="submission" date="2015-06" db="UniProtKB">
        <authorList>
            <consortium name="EnsemblPlants"/>
        </authorList>
    </citation>
    <scope>IDENTIFICATION</scope>
</reference>
<proteinExistence type="predicted"/>
<evidence type="ECO:0000256" key="1">
    <source>
        <dbReference type="SAM" id="MobiDB-lite"/>
    </source>
</evidence>
<evidence type="ECO:0000313" key="3">
    <source>
        <dbReference type="Proteomes" id="UP000008022"/>
    </source>
</evidence>
<protein>
    <submittedName>
        <fullName evidence="2">Uncharacterized protein</fullName>
    </submittedName>
</protein>
<dbReference type="Gramene" id="ORUFI05G18950.1">
    <property type="protein sequence ID" value="ORUFI05G18950.1"/>
    <property type="gene ID" value="ORUFI05G18950"/>
</dbReference>
<dbReference type="Proteomes" id="UP000008022">
    <property type="component" value="Unassembled WGS sequence"/>
</dbReference>
<dbReference type="EnsemblPlants" id="ORUFI05G18950.1">
    <property type="protein sequence ID" value="ORUFI05G18950.1"/>
    <property type="gene ID" value="ORUFI05G18950"/>
</dbReference>
<name>A0A0E0PMY5_ORYRU</name>
<dbReference type="AlphaFoldDB" id="A0A0E0PMY5"/>
<dbReference type="OMA" id="MKCMIES"/>
<feature type="region of interest" description="Disordered" evidence="1">
    <location>
        <begin position="1"/>
        <end position="30"/>
    </location>
</feature>
<keyword evidence="3" id="KW-1185">Reference proteome</keyword>
<dbReference type="HOGENOM" id="CLU_153488_0_0_1"/>
<sequence>MTPTAENSMPPSLKPRRQASMSAPRPSAGAATVCCGWYPSITVRRSSRSAITVVPWCAHGQHTNCLMKCMIESYTSSSWMPLVYRYLWIERVTGSSFEVGLDDLKLSEEDSSRIASLEPAKHFYILDFKDWFRRHTNSI</sequence>